<comment type="catalytic activity">
    <reaction evidence="1">
        <text>L-glutamyl-tRNA(Gln) + L-glutamine + ATP + H2O = L-glutaminyl-tRNA(Gln) + L-glutamate + ADP + phosphate + H(+)</text>
        <dbReference type="Rhea" id="RHEA:17521"/>
        <dbReference type="Rhea" id="RHEA-COMP:9681"/>
        <dbReference type="Rhea" id="RHEA-COMP:9684"/>
        <dbReference type="ChEBI" id="CHEBI:15377"/>
        <dbReference type="ChEBI" id="CHEBI:15378"/>
        <dbReference type="ChEBI" id="CHEBI:29985"/>
        <dbReference type="ChEBI" id="CHEBI:30616"/>
        <dbReference type="ChEBI" id="CHEBI:43474"/>
        <dbReference type="ChEBI" id="CHEBI:58359"/>
        <dbReference type="ChEBI" id="CHEBI:78520"/>
        <dbReference type="ChEBI" id="CHEBI:78521"/>
        <dbReference type="ChEBI" id="CHEBI:456216"/>
    </reaction>
</comment>
<comment type="catalytic activity">
    <reaction evidence="1">
        <text>L-aspartyl-tRNA(Asn) + L-glutamine + ATP + H2O = L-asparaginyl-tRNA(Asn) + L-glutamate + ADP + phosphate + 2 H(+)</text>
        <dbReference type="Rhea" id="RHEA:14513"/>
        <dbReference type="Rhea" id="RHEA-COMP:9674"/>
        <dbReference type="Rhea" id="RHEA-COMP:9677"/>
        <dbReference type="ChEBI" id="CHEBI:15377"/>
        <dbReference type="ChEBI" id="CHEBI:15378"/>
        <dbReference type="ChEBI" id="CHEBI:29985"/>
        <dbReference type="ChEBI" id="CHEBI:30616"/>
        <dbReference type="ChEBI" id="CHEBI:43474"/>
        <dbReference type="ChEBI" id="CHEBI:58359"/>
        <dbReference type="ChEBI" id="CHEBI:78515"/>
        <dbReference type="ChEBI" id="CHEBI:78516"/>
        <dbReference type="ChEBI" id="CHEBI:456216"/>
    </reaction>
</comment>
<dbReference type="PANTHER" id="PTHR15004:SF0">
    <property type="entry name" value="GLUTAMYL-TRNA(GLN) AMIDOTRANSFERASE SUBUNIT C, MITOCHONDRIAL"/>
    <property type="match status" value="1"/>
</dbReference>
<evidence type="ECO:0000256" key="1">
    <source>
        <dbReference type="HAMAP-Rule" id="MF_00122"/>
    </source>
</evidence>
<sequence length="91" mass="10096">MKIVQRVAKLSALAVKEKEVATYARDLGGIIHWVEQLNELDVSAVEPMVGAENAQLRMREDEVTDGNCREAVLSNAPERIADFYAVPKVVE</sequence>
<gene>
    <name evidence="1" type="primary">gatC</name>
    <name evidence="2" type="ORF">DK869_07710</name>
</gene>
<keyword evidence="1" id="KW-0648">Protein biosynthesis</keyword>
<dbReference type="OrthoDB" id="9794326at2"/>
<organism evidence="2 3">
    <name type="scientific">Commensalibacter melissae</name>
    <dbReference type="NCBI Taxonomy" id="2070537"/>
    <lineage>
        <taxon>Bacteria</taxon>
        <taxon>Pseudomonadati</taxon>
        <taxon>Pseudomonadota</taxon>
        <taxon>Alphaproteobacteria</taxon>
        <taxon>Acetobacterales</taxon>
        <taxon>Acetobacteraceae</taxon>
    </lineage>
</organism>
<dbReference type="InterPro" id="IPR036113">
    <property type="entry name" value="Asp/Glu-ADT_sf_sub_c"/>
</dbReference>
<comment type="subunit">
    <text evidence="1">Heterotrimer of A, B and C subunits.</text>
</comment>
<keyword evidence="2" id="KW-0808">Transferase</keyword>
<dbReference type="NCBIfam" id="TIGR00135">
    <property type="entry name" value="gatC"/>
    <property type="match status" value="1"/>
</dbReference>
<comment type="function">
    <text evidence="1">Allows the formation of correctly charged Asn-tRNA(Asn) or Gln-tRNA(Gln) through the transamidation of misacylated Asp-tRNA(Asn) or Glu-tRNA(Gln) in organisms which lack either or both of asparaginyl-tRNA or glutaminyl-tRNA synthetases. The reaction takes place in the presence of glutamine and ATP through an activated phospho-Asp-tRNA(Asn) or phospho-Glu-tRNA(Gln).</text>
</comment>
<protein>
    <recommendedName>
        <fullName evidence="1">Aspartyl/glutamyl-tRNA(Asn/Gln) amidotransferase subunit C</fullName>
        <shortName evidence="1">Asp/Glu-ADT subunit C</shortName>
        <ecNumber evidence="1">6.3.5.-</ecNumber>
    </recommendedName>
</protein>
<dbReference type="GO" id="GO:0016740">
    <property type="term" value="F:transferase activity"/>
    <property type="evidence" value="ECO:0007669"/>
    <property type="project" value="UniProtKB-KW"/>
</dbReference>
<proteinExistence type="inferred from homology"/>
<dbReference type="Gene3D" id="1.10.20.60">
    <property type="entry name" value="Glu-tRNAGln amidotransferase C subunit, N-terminal domain"/>
    <property type="match status" value="1"/>
</dbReference>
<name>A0A318MVM1_9PROT</name>
<evidence type="ECO:0000313" key="3">
    <source>
        <dbReference type="Proteomes" id="UP000247565"/>
    </source>
</evidence>
<dbReference type="Proteomes" id="UP000247565">
    <property type="component" value="Unassembled WGS sequence"/>
</dbReference>
<keyword evidence="3" id="KW-1185">Reference proteome</keyword>
<dbReference type="PANTHER" id="PTHR15004">
    <property type="entry name" value="GLUTAMYL-TRNA(GLN) AMIDOTRANSFERASE SUBUNIT C, MITOCHONDRIAL"/>
    <property type="match status" value="1"/>
</dbReference>
<dbReference type="EC" id="6.3.5.-" evidence="1"/>
<keyword evidence="1" id="KW-0547">Nucleotide-binding</keyword>
<accession>A0A318MVM1</accession>
<reference evidence="2 3" key="1">
    <citation type="submission" date="2018-05" db="EMBL/GenBank/DDBJ databases">
        <title>Reference genomes for bee gut microbiota database.</title>
        <authorList>
            <person name="Ellegaard K.M."/>
        </authorList>
    </citation>
    <scope>NUCLEOTIDE SEQUENCE [LARGE SCALE GENOMIC DNA]</scope>
    <source>
        <strain evidence="2 3">ESL0284</strain>
    </source>
</reference>
<dbReference type="GO" id="GO:0050566">
    <property type="term" value="F:asparaginyl-tRNA synthase (glutamine-hydrolyzing) activity"/>
    <property type="evidence" value="ECO:0007669"/>
    <property type="project" value="RHEA"/>
</dbReference>
<comment type="similarity">
    <text evidence="1">Belongs to the GatC family.</text>
</comment>
<evidence type="ECO:0000313" key="2">
    <source>
        <dbReference type="EMBL" id="PXY99878.1"/>
    </source>
</evidence>
<dbReference type="GO" id="GO:0005524">
    <property type="term" value="F:ATP binding"/>
    <property type="evidence" value="ECO:0007669"/>
    <property type="project" value="UniProtKB-KW"/>
</dbReference>
<dbReference type="RefSeq" id="WP_110439498.1">
    <property type="nucleotide sequence ID" value="NZ_CP046393.1"/>
</dbReference>
<keyword evidence="1" id="KW-0436">Ligase</keyword>
<comment type="caution">
    <text evidence="2">The sequence shown here is derived from an EMBL/GenBank/DDBJ whole genome shotgun (WGS) entry which is preliminary data.</text>
</comment>
<dbReference type="GO" id="GO:0070681">
    <property type="term" value="P:glutaminyl-tRNAGln biosynthesis via transamidation"/>
    <property type="evidence" value="ECO:0007669"/>
    <property type="project" value="TreeGrafter"/>
</dbReference>
<dbReference type="SUPFAM" id="SSF141000">
    <property type="entry name" value="Glu-tRNAGln amidotransferase C subunit"/>
    <property type="match status" value="1"/>
</dbReference>
<dbReference type="EMBL" id="QGLT01000004">
    <property type="protein sequence ID" value="PXY99878.1"/>
    <property type="molecule type" value="Genomic_DNA"/>
</dbReference>
<dbReference type="HAMAP" id="MF_00122">
    <property type="entry name" value="GatC"/>
    <property type="match status" value="1"/>
</dbReference>
<keyword evidence="1" id="KW-0067">ATP-binding</keyword>
<dbReference type="GO" id="GO:0050567">
    <property type="term" value="F:glutaminyl-tRNA synthase (glutamine-hydrolyzing) activity"/>
    <property type="evidence" value="ECO:0007669"/>
    <property type="project" value="UniProtKB-UniRule"/>
</dbReference>
<dbReference type="GO" id="GO:0006412">
    <property type="term" value="P:translation"/>
    <property type="evidence" value="ECO:0007669"/>
    <property type="project" value="UniProtKB-UniRule"/>
</dbReference>
<dbReference type="Pfam" id="PF02686">
    <property type="entry name" value="GatC"/>
    <property type="match status" value="1"/>
</dbReference>
<dbReference type="AlphaFoldDB" id="A0A318MVM1"/>
<dbReference type="GO" id="GO:0006450">
    <property type="term" value="P:regulation of translational fidelity"/>
    <property type="evidence" value="ECO:0007669"/>
    <property type="project" value="InterPro"/>
</dbReference>
<dbReference type="InterPro" id="IPR003837">
    <property type="entry name" value="GatC"/>
</dbReference>